<feature type="compositionally biased region" description="Basic and acidic residues" evidence="1">
    <location>
        <begin position="1"/>
        <end position="22"/>
    </location>
</feature>
<protein>
    <submittedName>
        <fullName evidence="2">Uncharacterized protein</fullName>
    </submittedName>
</protein>
<reference evidence="3" key="1">
    <citation type="submission" date="2019-07" db="EMBL/GenBank/DDBJ databases">
        <title>De Novo Assembly of kiwifruit Actinidia rufa.</title>
        <authorList>
            <person name="Sugita-Konishi S."/>
            <person name="Sato K."/>
            <person name="Mori E."/>
            <person name="Abe Y."/>
            <person name="Kisaki G."/>
            <person name="Hamano K."/>
            <person name="Suezawa K."/>
            <person name="Otani M."/>
            <person name="Fukuda T."/>
            <person name="Manabe T."/>
            <person name="Gomi K."/>
            <person name="Tabuchi M."/>
            <person name="Akimitsu K."/>
            <person name="Kataoka I."/>
        </authorList>
    </citation>
    <scope>NUCLEOTIDE SEQUENCE [LARGE SCALE GENOMIC DNA]</scope>
    <source>
        <strain evidence="3">cv. Fuchu</strain>
    </source>
</reference>
<feature type="region of interest" description="Disordered" evidence="1">
    <location>
        <begin position="1"/>
        <end position="75"/>
    </location>
</feature>
<keyword evidence="3" id="KW-1185">Reference proteome</keyword>
<accession>A0A7J0DGV1</accession>
<dbReference type="Proteomes" id="UP000585474">
    <property type="component" value="Unassembled WGS sequence"/>
</dbReference>
<sequence>MTEFRDPERATASEKGSGKDPDGEISMIGPGASDWSGFGGLGLEGIMGREDSDGEGQSGVMSGDKVGEGENIGGFGRSASAAEIVDVGKASEAEQLMRTITITITIPKCDLAEAIKW</sequence>
<evidence type="ECO:0000313" key="2">
    <source>
        <dbReference type="EMBL" id="GFS35048.1"/>
    </source>
</evidence>
<dbReference type="AlphaFoldDB" id="A0A7J0DGV1"/>
<gene>
    <name evidence="2" type="ORF">Acr_00g0037510</name>
</gene>
<dbReference type="EMBL" id="BJWL01000221">
    <property type="protein sequence ID" value="GFS35048.1"/>
    <property type="molecule type" value="Genomic_DNA"/>
</dbReference>
<organism evidence="2 3">
    <name type="scientific">Actinidia rufa</name>
    <dbReference type="NCBI Taxonomy" id="165716"/>
    <lineage>
        <taxon>Eukaryota</taxon>
        <taxon>Viridiplantae</taxon>
        <taxon>Streptophyta</taxon>
        <taxon>Embryophyta</taxon>
        <taxon>Tracheophyta</taxon>
        <taxon>Spermatophyta</taxon>
        <taxon>Magnoliopsida</taxon>
        <taxon>eudicotyledons</taxon>
        <taxon>Gunneridae</taxon>
        <taxon>Pentapetalae</taxon>
        <taxon>asterids</taxon>
        <taxon>Ericales</taxon>
        <taxon>Actinidiaceae</taxon>
        <taxon>Actinidia</taxon>
    </lineage>
</organism>
<evidence type="ECO:0000256" key="1">
    <source>
        <dbReference type="SAM" id="MobiDB-lite"/>
    </source>
</evidence>
<dbReference type="OrthoDB" id="1684243at2759"/>
<proteinExistence type="predicted"/>
<comment type="caution">
    <text evidence="2">The sequence shown here is derived from an EMBL/GenBank/DDBJ whole genome shotgun (WGS) entry which is preliminary data.</text>
</comment>
<evidence type="ECO:0000313" key="3">
    <source>
        <dbReference type="Proteomes" id="UP000585474"/>
    </source>
</evidence>
<name>A0A7J0DGV1_9ERIC</name>